<feature type="chain" id="PRO_5037647056" evidence="1">
    <location>
        <begin position="30"/>
        <end position="174"/>
    </location>
</feature>
<evidence type="ECO:0000256" key="1">
    <source>
        <dbReference type="SAM" id="SignalP"/>
    </source>
</evidence>
<evidence type="ECO:0000313" key="2">
    <source>
        <dbReference type="EMBL" id="MBW4542905.1"/>
    </source>
</evidence>
<sequence>MKLSKVLTIGTVLVASSAIYVIAPTQAYAASSTQAALAVENLSEAMPLILADRFERPALNGSTQQILNRIENRTDRLRDSLDSTLDDSRLNGSNREDNINQFVRDFEEATKGLRDRFDRGQRISDNVQEVLNQASRIDNFIRRQRLNTSVEREWVSLRQDLNELARLSNVARRF</sequence>
<accession>A0A951PFV4</accession>
<dbReference type="EMBL" id="JAHHIF010000001">
    <property type="protein sequence ID" value="MBW4542905.1"/>
    <property type="molecule type" value="Genomic_DNA"/>
</dbReference>
<comment type="caution">
    <text evidence="2">The sequence shown here is derived from an EMBL/GenBank/DDBJ whole genome shotgun (WGS) entry which is preliminary data.</text>
</comment>
<dbReference type="Proteomes" id="UP000753908">
    <property type="component" value="Unassembled WGS sequence"/>
</dbReference>
<reference evidence="2" key="2">
    <citation type="journal article" date="2022" name="Microbiol. Resour. Announc.">
        <title>Metagenome Sequencing to Explore Phylogenomics of Terrestrial Cyanobacteria.</title>
        <authorList>
            <person name="Ward R.D."/>
            <person name="Stajich J.E."/>
            <person name="Johansen J.R."/>
            <person name="Huntemann M."/>
            <person name="Clum A."/>
            <person name="Foster B."/>
            <person name="Foster B."/>
            <person name="Roux S."/>
            <person name="Palaniappan K."/>
            <person name="Varghese N."/>
            <person name="Mukherjee S."/>
            <person name="Reddy T.B.K."/>
            <person name="Daum C."/>
            <person name="Copeland A."/>
            <person name="Chen I.A."/>
            <person name="Ivanova N.N."/>
            <person name="Kyrpides N.C."/>
            <person name="Shapiro N."/>
            <person name="Eloe-Fadrosh E.A."/>
            <person name="Pietrasiak N."/>
        </authorList>
    </citation>
    <scope>NUCLEOTIDE SEQUENCE</scope>
    <source>
        <strain evidence="2">CPER-KK1</strain>
    </source>
</reference>
<feature type="signal peptide" evidence="1">
    <location>
        <begin position="1"/>
        <end position="29"/>
    </location>
</feature>
<organism evidence="2 3">
    <name type="scientific">Symplocastrum torsivum CPER-KK1</name>
    <dbReference type="NCBI Taxonomy" id="450513"/>
    <lineage>
        <taxon>Bacteria</taxon>
        <taxon>Bacillati</taxon>
        <taxon>Cyanobacteriota</taxon>
        <taxon>Cyanophyceae</taxon>
        <taxon>Oscillatoriophycideae</taxon>
        <taxon>Oscillatoriales</taxon>
        <taxon>Microcoleaceae</taxon>
        <taxon>Symplocastrum</taxon>
    </lineage>
</organism>
<evidence type="ECO:0000313" key="3">
    <source>
        <dbReference type="Proteomes" id="UP000753908"/>
    </source>
</evidence>
<dbReference type="AlphaFoldDB" id="A0A951PFV4"/>
<gene>
    <name evidence="2" type="ORF">KME25_00425</name>
</gene>
<reference evidence="2" key="1">
    <citation type="submission" date="2021-05" db="EMBL/GenBank/DDBJ databases">
        <authorList>
            <person name="Pietrasiak N."/>
            <person name="Ward R."/>
            <person name="Stajich J.E."/>
            <person name="Kurbessoian T."/>
        </authorList>
    </citation>
    <scope>NUCLEOTIDE SEQUENCE</scope>
    <source>
        <strain evidence="2">CPER-KK1</strain>
    </source>
</reference>
<name>A0A951PFV4_9CYAN</name>
<proteinExistence type="predicted"/>
<keyword evidence="1" id="KW-0732">Signal</keyword>
<protein>
    <submittedName>
        <fullName evidence="2">Uncharacterized protein</fullName>
    </submittedName>
</protein>